<evidence type="ECO:0000313" key="2">
    <source>
        <dbReference type="Proteomes" id="UP001500212"/>
    </source>
</evidence>
<gene>
    <name evidence="1" type="ORF">GCM10023195_14980</name>
</gene>
<protein>
    <submittedName>
        <fullName evidence="1">Uncharacterized protein</fullName>
    </submittedName>
</protein>
<name>A0ABP8TFU6_9ACTN</name>
<organism evidence="1 2">
    <name type="scientific">Actinoallomurus liliacearum</name>
    <dbReference type="NCBI Taxonomy" id="1080073"/>
    <lineage>
        <taxon>Bacteria</taxon>
        <taxon>Bacillati</taxon>
        <taxon>Actinomycetota</taxon>
        <taxon>Actinomycetes</taxon>
        <taxon>Streptosporangiales</taxon>
        <taxon>Thermomonosporaceae</taxon>
        <taxon>Actinoallomurus</taxon>
    </lineage>
</organism>
<reference evidence="2" key="1">
    <citation type="journal article" date="2019" name="Int. J. Syst. Evol. Microbiol.">
        <title>The Global Catalogue of Microorganisms (GCM) 10K type strain sequencing project: providing services to taxonomists for standard genome sequencing and annotation.</title>
        <authorList>
            <consortium name="The Broad Institute Genomics Platform"/>
            <consortium name="The Broad Institute Genome Sequencing Center for Infectious Disease"/>
            <person name="Wu L."/>
            <person name="Ma J."/>
        </authorList>
    </citation>
    <scope>NUCLEOTIDE SEQUENCE [LARGE SCALE GENOMIC DNA]</scope>
    <source>
        <strain evidence="2">JCM 17938</strain>
    </source>
</reference>
<dbReference type="EMBL" id="BAABHJ010000004">
    <property type="protein sequence ID" value="GAA4604406.1"/>
    <property type="molecule type" value="Genomic_DNA"/>
</dbReference>
<comment type="caution">
    <text evidence="1">The sequence shown here is derived from an EMBL/GenBank/DDBJ whole genome shotgun (WGS) entry which is preliminary data.</text>
</comment>
<keyword evidence="2" id="KW-1185">Reference proteome</keyword>
<proteinExistence type="predicted"/>
<sequence>MALMVDDEWIRSNRCPQTAMGISDGRWVLSWHPGSYQLRQAIAAMRLAENGDLETDPAAVTPTSDA</sequence>
<dbReference type="Proteomes" id="UP001500212">
    <property type="component" value="Unassembled WGS sequence"/>
</dbReference>
<evidence type="ECO:0000313" key="1">
    <source>
        <dbReference type="EMBL" id="GAA4604406.1"/>
    </source>
</evidence>
<accession>A0ABP8TFU6</accession>
<dbReference type="RefSeq" id="WP_345350421.1">
    <property type="nucleotide sequence ID" value="NZ_BAABHJ010000004.1"/>
</dbReference>